<dbReference type="GeneID" id="42906060"/>
<accession>A0A650AFG8</accession>
<dbReference type="Gene3D" id="3.10.28.10">
    <property type="entry name" value="Homing endonucleases"/>
    <property type="match status" value="1"/>
</dbReference>
<protein>
    <recommendedName>
        <fullName evidence="2">Homing endonuclease LAGLIDADG domain-containing protein</fullName>
    </recommendedName>
</protein>
<proteinExistence type="predicted"/>
<name>A0A650AFG8_9PEZI</name>
<evidence type="ECO:0000313" key="1">
    <source>
        <dbReference type="EMBL" id="QGN66737.1"/>
    </source>
</evidence>
<evidence type="ECO:0008006" key="2">
    <source>
        <dbReference type="Google" id="ProtNLM"/>
    </source>
</evidence>
<sequence length="107" mass="12389">MEGGLLEGSKMYTRKAIDFKLWRIALLLHKKGYYYLPEGRQLFVDISNNINKFRYSTTPKTDEKSVTLTEILKRSDDIFETNPPFDINSGKSHMELAQAAPLSLFER</sequence>
<dbReference type="InterPro" id="IPR027434">
    <property type="entry name" value="Homing_endonucl"/>
</dbReference>
<geneLocation type="mitochondrion" evidence="1"/>
<keyword evidence="1" id="KW-0496">Mitochondrion</keyword>
<organism evidence="1">
    <name type="scientific">Morchella importuna</name>
    <dbReference type="NCBI Taxonomy" id="1174673"/>
    <lineage>
        <taxon>Eukaryota</taxon>
        <taxon>Fungi</taxon>
        <taxon>Dikarya</taxon>
        <taxon>Ascomycota</taxon>
        <taxon>Pezizomycotina</taxon>
        <taxon>Pezizomycetes</taxon>
        <taxon>Pezizales</taxon>
        <taxon>Morchellaceae</taxon>
        <taxon>Morchella</taxon>
    </lineage>
</organism>
<dbReference type="AlphaFoldDB" id="A0A650AFG8"/>
<dbReference type="RefSeq" id="YP_009722335.1">
    <property type="nucleotide sequence ID" value="NC_045397.1"/>
</dbReference>
<reference evidence="1" key="1">
    <citation type="submission" date="2019-02" db="EMBL/GenBank/DDBJ databases">
        <title>The largest mitochondrial genome of Morchella importuna (272.2 kb) among fungi reservoir of numerous mitochondrial ORFs, repeatitive sequences and nuclear genome horizontal transfer.</title>
        <authorList>
            <person name="Liu W."/>
            <person name="Bian Y."/>
        </authorList>
    </citation>
    <scope>NUCLEOTIDE SEQUENCE</scope>
</reference>
<dbReference type="EMBL" id="MK527108">
    <property type="protein sequence ID" value="QGN66737.1"/>
    <property type="molecule type" value="Genomic_DNA"/>
</dbReference>
<dbReference type="SUPFAM" id="SSF55608">
    <property type="entry name" value="Homing endonucleases"/>
    <property type="match status" value="1"/>
</dbReference>
<gene>
    <name evidence="1" type="primary">orf107</name>
</gene>